<feature type="transmembrane region" description="Helical" evidence="1">
    <location>
        <begin position="311"/>
        <end position="329"/>
    </location>
</feature>
<dbReference type="STRING" id="1798543.A2898_05440"/>
<keyword evidence="1" id="KW-0472">Membrane</keyword>
<evidence type="ECO:0000256" key="1">
    <source>
        <dbReference type="SAM" id="Phobius"/>
    </source>
</evidence>
<feature type="transmembrane region" description="Helical" evidence="1">
    <location>
        <begin position="64"/>
        <end position="83"/>
    </location>
</feature>
<feature type="transmembrane region" description="Helical" evidence="1">
    <location>
        <begin position="165"/>
        <end position="192"/>
    </location>
</feature>
<comment type="caution">
    <text evidence="2">The sequence shown here is derived from an EMBL/GenBank/DDBJ whole genome shotgun (WGS) entry which is preliminary data.</text>
</comment>
<gene>
    <name evidence="2" type="ORF">A2898_05440</name>
</gene>
<evidence type="ECO:0008006" key="4">
    <source>
        <dbReference type="Google" id="ProtNLM"/>
    </source>
</evidence>
<feature type="transmembrane region" description="Helical" evidence="1">
    <location>
        <begin position="204"/>
        <end position="223"/>
    </location>
</feature>
<feature type="transmembrane region" description="Helical" evidence="1">
    <location>
        <begin position="141"/>
        <end position="159"/>
    </location>
</feature>
<dbReference type="Proteomes" id="UP000179164">
    <property type="component" value="Unassembled WGS sequence"/>
</dbReference>
<feature type="transmembrane region" description="Helical" evidence="1">
    <location>
        <begin position="250"/>
        <end position="275"/>
    </location>
</feature>
<reference evidence="2 3" key="1">
    <citation type="journal article" date="2016" name="Nat. Commun.">
        <title>Thousands of microbial genomes shed light on interconnected biogeochemical processes in an aquifer system.</title>
        <authorList>
            <person name="Anantharaman K."/>
            <person name="Brown C.T."/>
            <person name="Hug L.A."/>
            <person name="Sharon I."/>
            <person name="Castelle C.J."/>
            <person name="Probst A.J."/>
            <person name="Thomas B.C."/>
            <person name="Singh A."/>
            <person name="Wilkins M.J."/>
            <person name="Karaoz U."/>
            <person name="Brodie E.L."/>
            <person name="Williams K.H."/>
            <person name="Hubbard S.S."/>
            <person name="Banfield J.F."/>
        </authorList>
    </citation>
    <scope>NUCLEOTIDE SEQUENCE [LARGE SCALE GENOMIC DNA]</scope>
</reference>
<feature type="transmembrane region" description="Helical" evidence="1">
    <location>
        <begin position="9"/>
        <end position="29"/>
    </location>
</feature>
<evidence type="ECO:0000313" key="3">
    <source>
        <dbReference type="Proteomes" id="UP000179164"/>
    </source>
</evidence>
<feature type="transmembrane region" description="Helical" evidence="1">
    <location>
        <begin position="88"/>
        <end position="109"/>
    </location>
</feature>
<keyword evidence="1" id="KW-1133">Transmembrane helix</keyword>
<organism evidence="2 3">
    <name type="scientific">Candidatus Kerfeldbacteria bacterium RIFCSPLOWO2_01_FULL_48_11</name>
    <dbReference type="NCBI Taxonomy" id="1798543"/>
    <lineage>
        <taxon>Bacteria</taxon>
        <taxon>Candidatus Kerfeldiibacteriota</taxon>
    </lineage>
</organism>
<dbReference type="EMBL" id="MHKE01000020">
    <property type="protein sequence ID" value="OGY82447.1"/>
    <property type="molecule type" value="Genomic_DNA"/>
</dbReference>
<feature type="transmembrane region" description="Helical" evidence="1">
    <location>
        <begin position="341"/>
        <end position="364"/>
    </location>
</feature>
<keyword evidence="1" id="KW-0812">Transmembrane</keyword>
<feature type="transmembrane region" description="Helical" evidence="1">
    <location>
        <begin position="287"/>
        <end position="305"/>
    </location>
</feature>
<evidence type="ECO:0000313" key="2">
    <source>
        <dbReference type="EMBL" id="OGY82447.1"/>
    </source>
</evidence>
<sequence length="508" mass="57912">MKRPCISPVALVGVLVSLVTLGWLFWIVYSFSSTSAAYSIFGDEGIFLTGADRILQGEMPYRDFITYLSPGAYYPLAGFFHLFGENYVVARTFLLLNIIGIIAAMYWLAWPLLRWWSFLPVVVFSFLIFPAWPFVSHHWQFLLFALLSTCCLFYRTAWWRIASGILAGISFAVFPEKGIFVFAAHITILTLTEFRNVRSLIAPIVKYLVGFPLPVVGGVWWLVSNGVWHSFLQQAFVDMVTYYPKQVQPFAFFTFNNIAFLTFLGFIGLGLVLIINRRLSVFPWKPFTMIYLLHIFLSFSVWYHIELYHLLQIIAPFTILMFAALLVFFRNRKAILKTYSLVGTAALAFSTMVVSVSVLFALAFQSSYGAGMGMSDNFSRFSTLRGTIALNNYKTPALVDEYAAVSQLAATTLAGKHVFFLPYAPGFYYFFGLRNMTSFDFMVTDTIPPAYFEKFEEELENIDAVVFLLTSWQSFDTQGAIMQVIRESFSNHQELLQGRVQVFSRIPL</sequence>
<dbReference type="AlphaFoldDB" id="A0A1G2B2H7"/>
<name>A0A1G2B2H7_9BACT</name>
<accession>A0A1G2B2H7</accession>
<feature type="transmembrane region" description="Helical" evidence="1">
    <location>
        <begin position="115"/>
        <end position="134"/>
    </location>
</feature>
<proteinExistence type="predicted"/>
<protein>
    <recommendedName>
        <fullName evidence="4">Glycosyltransferase RgtA/B/C/D-like domain-containing protein</fullName>
    </recommendedName>
</protein>